<gene>
    <name evidence="12" type="ORF">BOX15_Mlig014542g1</name>
</gene>
<evidence type="ECO:0000313" key="13">
    <source>
        <dbReference type="Proteomes" id="UP000215902"/>
    </source>
</evidence>
<keyword evidence="7" id="KW-0969">Cilium</keyword>
<dbReference type="Proteomes" id="UP000215902">
    <property type="component" value="Unassembled WGS sequence"/>
</dbReference>
<keyword evidence="6" id="KW-0175">Coiled coil</keyword>
<name>A0A267H747_9PLAT</name>
<evidence type="ECO:0000256" key="3">
    <source>
        <dbReference type="ARBA" id="ARBA00007460"/>
    </source>
</evidence>
<evidence type="ECO:0000313" key="12">
    <source>
        <dbReference type="EMBL" id="PAA94121.1"/>
    </source>
</evidence>
<organism evidence="12 13">
    <name type="scientific">Macrostomum lignano</name>
    <dbReference type="NCBI Taxonomy" id="282301"/>
    <lineage>
        <taxon>Eukaryota</taxon>
        <taxon>Metazoa</taxon>
        <taxon>Spiralia</taxon>
        <taxon>Lophotrochozoa</taxon>
        <taxon>Platyhelminthes</taxon>
        <taxon>Rhabditophora</taxon>
        <taxon>Macrostomorpha</taxon>
        <taxon>Macrostomida</taxon>
        <taxon>Macrostomidae</taxon>
        <taxon>Macrostomum</taxon>
    </lineage>
</organism>
<comment type="similarity">
    <text evidence="3">Belongs to the CFAP36 family.</text>
</comment>
<dbReference type="InterPro" id="IPR003903">
    <property type="entry name" value="UIM_dom"/>
</dbReference>
<protein>
    <recommendedName>
        <fullName evidence="4">Cilia- and flagella-associated protein 36</fullName>
    </recommendedName>
    <alternativeName>
        <fullName evidence="9">Coiled-coil domain-containing protein 104</fullName>
    </alternativeName>
</protein>
<dbReference type="Pfam" id="PF11527">
    <property type="entry name" value="ARL2_Bind_BART"/>
    <property type="match status" value="1"/>
</dbReference>
<feature type="region of interest" description="Disordered" evidence="10">
    <location>
        <begin position="202"/>
        <end position="297"/>
    </location>
</feature>
<dbReference type="PANTHER" id="PTHR21532:SF0">
    <property type="entry name" value="CILIA- AND FLAGELLA-ASSOCIATED PROTEIN 36"/>
    <property type="match status" value="1"/>
</dbReference>
<keyword evidence="5" id="KW-0963">Cytoplasm</keyword>
<dbReference type="PANTHER" id="PTHR21532">
    <property type="entry name" value="PHOSPHODIESTERASE HL"/>
    <property type="match status" value="1"/>
</dbReference>
<feature type="compositionally biased region" description="Low complexity" evidence="10">
    <location>
        <begin position="282"/>
        <end position="292"/>
    </location>
</feature>
<evidence type="ECO:0000259" key="11">
    <source>
        <dbReference type="Pfam" id="PF11527"/>
    </source>
</evidence>
<feature type="compositionally biased region" description="Gly residues" evidence="10">
    <location>
        <begin position="251"/>
        <end position="261"/>
    </location>
</feature>
<dbReference type="AlphaFoldDB" id="A0A267H747"/>
<evidence type="ECO:0000256" key="2">
    <source>
        <dbReference type="ARBA" id="ARBA00004496"/>
    </source>
</evidence>
<dbReference type="InterPro" id="IPR038888">
    <property type="entry name" value="CFAP36"/>
</dbReference>
<accession>A0A267H747</accession>
<dbReference type="Gene3D" id="1.20.1520.10">
    <property type="entry name" value="ADP-ribosylation factor-like 2-binding protein, domain"/>
    <property type="match status" value="1"/>
</dbReference>
<feature type="region of interest" description="Disordered" evidence="10">
    <location>
        <begin position="314"/>
        <end position="367"/>
    </location>
</feature>
<reference evidence="12 13" key="1">
    <citation type="submission" date="2017-06" db="EMBL/GenBank/DDBJ databases">
        <title>A platform for efficient transgenesis in Macrostomum lignano, a flatworm model organism for stem cell research.</title>
        <authorList>
            <person name="Berezikov E."/>
        </authorList>
    </citation>
    <scope>NUCLEOTIDE SEQUENCE [LARGE SCALE GENOMIC DNA]</scope>
    <source>
        <strain evidence="12">DV1</strain>
        <tissue evidence="12">Whole organism</tissue>
    </source>
</reference>
<dbReference type="InterPro" id="IPR042541">
    <property type="entry name" value="BART_sf"/>
</dbReference>
<dbReference type="EMBL" id="NIVC01000016">
    <property type="protein sequence ID" value="PAA94121.1"/>
    <property type="molecule type" value="Genomic_DNA"/>
</dbReference>
<evidence type="ECO:0000256" key="6">
    <source>
        <dbReference type="ARBA" id="ARBA00023054"/>
    </source>
</evidence>
<feature type="compositionally biased region" description="Low complexity" evidence="10">
    <location>
        <begin position="240"/>
        <end position="250"/>
    </location>
</feature>
<feature type="compositionally biased region" description="Basic and acidic residues" evidence="10">
    <location>
        <begin position="348"/>
        <end position="365"/>
    </location>
</feature>
<evidence type="ECO:0000256" key="7">
    <source>
        <dbReference type="ARBA" id="ARBA00023069"/>
    </source>
</evidence>
<feature type="compositionally biased region" description="Low complexity" evidence="10">
    <location>
        <begin position="210"/>
        <end position="230"/>
    </location>
</feature>
<dbReference type="PROSITE" id="PS50330">
    <property type="entry name" value="UIM"/>
    <property type="match status" value="1"/>
</dbReference>
<feature type="compositionally biased region" description="Basic and acidic residues" evidence="10">
    <location>
        <begin position="314"/>
        <end position="336"/>
    </location>
</feature>
<dbReference type="GO" id="GO:0097546">
    <property type="term" value="C:ciliary base"/>
    <property type="evidence" value="ECO:0007669"/>
    <property type="project" value="TreeGrafter"/>
</dbReference>
<keyword evidence="13" id="KW-1185">Reference proteome</keyword>
<proteinExistence type="inferred from homology"/>
<evidence type="ECO:0000256" key="9">
    <source>
        <dbReference type="ARBA" id="ARBA00031593"/>
    </source>
</evidence>
<comment type="caution">
    <text evidence="12">The sequence shown here is derived from an EMBL/GenBank/DDBJ whole genome shotgun (WGS) entry which is preliminary data.</text>
</comment>
<keyword evidence="8" id="KW-0966">Cell projection</keyword>
<evidence type="ECO:0000256" key="5">
    <source>
        <dbReference type="ARBA" id="ARBA00022490"/>
    </source>
</evidence>
<dbReference type="OrthoDB" id="272687at2759"/>
<sequence length="383" mass="43068">MTQPTIFDHLISYLEHPFFQIPVISFCEQKCICFNPGTEDCPEYKRIHKEYIEVLTAILDAFREDMKLSHDQVIKAVQDIDSVQSDFREYFRGIEQVLAIESYPLFVRMMQRCNIELQEQALLLILQRQGVQTPAGQPNLQSEDEILAMVLRQSKQEFEREEAARRRRTVAEESLISRQEAEAIGEAQRLEHARLEKEIQRLAVSDEPPAQSRSSAARRQQQRSDASSSSGRPDDFYLPSGVGSAAAAASGSGGSRGSRGGAGDREDRHKPAPGADKRGKAASELAESLSSLSHEEILKRQEFLRNQRDKLVAMKQREREAQLAKHERSAGRDRPSSARAARSAMSGRPEDSGPPKRSADDERKLAMRRAIAAKLKEEVIDSK</sequence>
<evidence type="ECO:0000256" key="10">
    <source>
        <dbReference type="SAM" id="MobiDB-lite"/>
    </source>
</evidence>
<feature type="compositionally biased region" description="Basic and acidic residues" evidence="10">
    <location>
        <begin position="262"/>
        <end position="281"/>
    </location>
</feature>
<evidence type="ECO:0000256" key="1">
    <source>
        <dbReference type="ARBA" id="ARBA00004138"/>
    </source>
</evidence>
<feature type="domain" description="BART" evidence="11">
    <location>
        <begin position="5"/>
        <end position="118"/>
    </location>
</feature>
<dbReference type="InterPro" id="IPR023379">
    <property type="entry name" value="BART_dom"/>
</dbReference>
<evidence type="ECO:0000256" key="4">
    <source>
        <dbReference type="ARBA" id="ARBA00021815"/>
    </source>
</evidence>
<evidence type="ECO:0000256" key="8">
    <source>
        <dbReference type="ARBA" id="ARBA00023273"/>
    </source>
</evidence>
<dbReference type="GO" id="GO:0005930">
    <property type="term" value="C:axoneme"/>
    <property type="evidence" value="ECO:0007669"/>
    <property type="project" value="TreeGrafter"/>
</dbReference>
<comment type="subcellular location">
    <subcellularLocation>
        <location evidence="1">Cell projection</location>
        <location evidence="1">Cilium</location>
    </subcellularLocation>
    <subcellularLocation>
        <location evidence="2">Cytoplasm</location>
    </subcellularLocation>
</comment>
<feature type="compositionally biased region" description="Low complexity" evidence="10">
    <location>
        <begin position="337"/>
        <end position="347"/>
    </location>
</feature>
<dbReference type="STRING" id="282301.A0A267H747"/>